<accession>A0A3M6UX88</accession>
<proteinExistence type="predicted"/>
<reference evidence="2 3" key="1">
    <citation type="journal article" date="2018" name="Sci. Rep.">
        <title>Comparative analysis of the Pocillopora damicornis genome highlights role of immune system in coral evolution.</title>
        <authorList>
            <person name="Cunning R."/>
            <person name="Bay R.A."/>
            <person name="Gillette P."/>
            <person name="Baker A.C."/>
            <person name="Traylor-Knowles N."/>
        </authorList>
    </citation>
    <scope>NUCLEOTIDE SEQUENCE [LARGE SCALE GENOMIC DNA]</scope>
    <source>
        <strain evidence="2">RSMAS</strain>
        <tissue evidence="2">Whole animal</tissue>
    </source>
</reference>
<organism evidence="2 3">
    <name type="scientific">Pocillopora damicornis</name>
    <name type="common">Cauliflower coral</name>
    <name type="synonym">Millepora damicornis</name>
    <dbReference type="NCBI Taxonomy" id="46731"/>
    <lineage>
        <taxon>Eukaryota</taxon>
        <taxon>Metazoa</taxon>
        <taxon>Cnidaria</taxon>
        <taxon>Anthozoa</taxon>
        <taxon>Hexacorallia</taxon>
        <taxon>Scleractinia</taxon>
        <taxon>Astrocoeniina</taxon>
        <taxon>Pocilloporidae</taxon>
        <taxon>Pocillopora</taxon>
    </lineage>
</organism>
<feature type="domain" description="Schlafen GTPase-like" evidence="1">
    <location>
        <begin position="16"/>
        <end position="129"/>
    </location>
</feature>
<dbReference type="EMBL" id="RCHS01000537">
    <property type="protein sequence ID" value="RMX58227.1"/>
    <property type="molecule type" value="Genomic_DNA"/>
</dbReference>
<dbReference type="AlphaFoldDB" id="A0A3M6UX88"/>
<feature type="non-terminal residue" evidence="2">
    <location>
        <position position="177"/>
    </location>
</feature>
<dbReference type="Proteomes" id="UP000275408">
    <property type="component" value="Unassembled WGS sequence"/>
</dbReference>
<evidence type="ECO:0000259" key="1">
    <source>
        <dbReference type="Pfam" id="PF21026"/>
    </source>
</evidence>
<evidence type="ECO:0000313" key="2">
    <source>
        <dbReference type="EMBL" id="RMX58227.1"/>
    </source>
</evidence>
<comment type="caution">
    <text evidence="2">The sequence shown here is derived from an EMBL/GenBank/DDBJ whole genome shotgun (WGS) entry which is preliminary data.</text>
</comment>
<dbReference type="OrthoDB" id="5954683at2759"/>
<protein>
    <recommendedName>
        <fullName evidence="1">Schlafen GTPase-like domain-containing protein</fullName>
    </recommendedName>
</protein>
<keyword evidence="3" id="KW-1185">Reference proteome</keyword>
<sequence length="177" mass="19658">PISPRGVESSFPELAQEAIRNIQKGSNRGFLAVSRSWLRDTGGIAIDSVICDVLLVSRNIGGPHLYSLCDAVDEKSLKYSKRAAKSIKKHLSENCARGQRFYLSYHVLPCRAGGEVIRLLPDDRYPRSYDFHTPRAKLNEILKAVVITVAAVPSTLSSKLGVTIFNLLTKEQFHLVH</sequence>
<dbReference type="InterPro" id="IPR048729">
    <property type="entry name" value="SLFN_GTPase-like"/>
</dbReference>
<name>A0A3M6UX88_POCDA</name>
<gene>
    <name evidence="2" type="ORF">pdam_00000214</name>
</gene>
<feature type="non-terminal residue" evidence="2">
    <location>
        <position position="1"/>
    </location>
</feature>
<evidence type="ECO:0000313" key="3">
    <source>
        <dbReference type="Proteomes" id="UP000275408"/>
    </source>
</evidence>
<dbReference type="Pfam" id="PF21026">
    <property type="entry name" value="SLFN_GTPase-like"/>
    <property type="match status" value="1"/>
</dbReference>